<evidence type="ECO:0000313" key="2">
    <source>
        <dbReference type="EMBL" id="QBK85312.1"/>
    </source>
</evidence>
<dbReference type="InterPro" id="IPR003615">
    <property type="entry name" value="HNH_nuc"/>
</dbReference>
<dbReference type="InterPro" id="IPR010902">
    <property type="entry name" value="NUMOD4"/>
</dbReference>
<accession>A0A481YQ50</accession>
<keyword evidence="2" id="KW-0255">Endonuclease</keyword>
<evidence type="ECO:0000259" key="1">
    <source>
        <dbReference type="SMART" id="SM00507"/>
    </source>
</evidence>
<organism evidence="2">
    <name type="scientific">Iridovirus LCIVAC01</name>
    <dbReference type="NCBI Taxonomy" id="2506607"/>
    <lineage>
        <taxon>Viruses</taxon>
        <taxon>Varidnaviria</taxon>
        <taxon>Bamfordvirae</taxon>
        <taxon>Nucleocytoviricota</taxon>
        <taxon>Megaviricetes</taxon>
        <taxon>Pimascovirales</taxon>
        <taxon>Pimascovirales incertae sedis</taxon>
        <taxon>Iridoviridae</taxon>
    </lineage>
</organism>
<proteinExistence type="predicted"/>
<dbReference type="InterPro" id="IPR003647">
    <property type="entry name" value="Intron_nuc_1_rpt"/>
</dbReference>
<protein>
    <submittedName>
        <fullName evidence="2">HNH endonuclease</fullName>
    </submittedName>
</protein>
<keyword evidence="2" id="KW-0540">Nuclease</keyword>
<dbReference type="SUPFAM" id="SSF54060">
    <property type="entry name" value="His-Me finger endonucleases"/>
    <property type="match status" value="2"/>
</dbReference>
<dbReference type="SMART" id="SM00507">
    <property type="entry name" value="HNHc"/>
    <property type="match status" value="2"/>
</dbReference>
<dbReference type="GO" id="GO:0016788">
    <property type="term" value="F:hydrolase activity, acting on ester bonds"/>
    <property type="evidence" value="ECO:0007669"/>
    <property type="project" value="InterPro"/>
</dbReference>
<feature type="domain" description="HNH nuclease" evidence="1">
    <location>
        <begin position="223"/>
        <end position="271"/>
    </location>
</feature>
<dbReference type="Pfam" id="PF07463">
    <property type="entry name" value="NUMOD4"/>
    <property type="match status" value="1"/>
</dbReference>
<dbReference type="SMART" id="SM00497">
    <property type="entry name" value="IENR1"/>
    <property type="match status" value="2"/>
</dbReference>
<dbReference type="Gene3D" id="3.90.75.20">
    <property type="match status" value="2"/>
</dbReference>
<dbReference type="EMBL" id="MK500315">
    <property type="protein sequence ID" value="QBK85312.1"/>
    <property type="molecule type" value="Genomic_DNA"/>
</dbReference>
<reference evidence="2" key="1">
    <citation type="journal article" date="2019" name="MBio">
        <title>Virus Genomes from Deep Sea Sediments Expand the Ocean Megavirome and Support Independent Origins of Viral Gigantism.</title>
        <authorList>
            <person name="Backstrom D."/>
            <person name="Yutin N."/>
            <person name="Jorgensen S.L."/>
            <person name="Dharamshi J."/>
            <person name="Homa F."/>
            <person name="Zaremba-Niedwiedzka K."/>
            <person name="Spang A."/>
            <person name="Wolf Y.I."/>
            <person name="Koonin E.V."/>
            <person name="Ettema T.J."/>
        </authorList>
    </citation>
    <scope>NUCLEOTIDE SEQUENCE</scope>
</reference>
<sequence>MKKQEEEEWRIVPQNKNYEVSNFGRVRNKKKKNILTNQIRSSGYESIGLSSQNRVKKHLIHRLVARAFIPNPNKFPFVNHKDRNRSYNRVENLEWVNQSMNMKHSIESGAKRYKRAVWLRNLESKEVKEFNSLIEAAKAVGCTPENISASIKRNGTSAGFKWGFVEKKIKEEAREDIPWKEIDSYPGYRIYNNGQIYSDKTNKYINLRIRGGYYRINLYHNNIRRTYSVHRLIAQYFCENLDKKPIVNHKDGNKLNNHYTNLEWVTQSENVKHSYSLGLQTAKRINQYARKDKDKRVILCTFNNIREATESVKFKSRGTISSIMTYISMACTDVRNTAYSYRWGYEKI</sequence>
<gene>
    <name evidence="2" type="ORF">LCIVAC01_01210</name>
</gene>
<feature type="domain" description="HNH nuclease" evidence="1">
    <location>
        <begin position="54"/>
        <end position="102"/>
    </location>
</feature>
<dbReference type="GO" id="GO:0004519">
    <property type="term" value="F:endonuclease activity"/>
    <property type="evidence" value="ECO:0007669"/>
    <property type="project" value="UniProtKB-KW"/>
</dbReference>
<keyword evidence="2" id="KW-0378">Hydrolase</keyword>
<dbReference type="Pfam" id="PF13392">
    <property type="entry name" value="HNH_3"/>
    <property type="match status" value="1"/>
</dbReference>
<name>A0A481YQ50_9VIRU</name>
<dbReference type="InterPro" id="IPR044925">
    <property type="entry name" value="His-Me_finger_sf"/>
</dbReference>